<dbReference type="Proteomes" id="UP000219068">
    <property type="component" value="Unassembled WGS sequence"/>
</dbReference>
<evidence type="ECO:0000313" key="2">
    <source>
        <dbReference type="Proteomes" id="UP000219068"/>
    </source>
</evidence>
<dbReference type="EMBL" id="OBMM01000003">
    <property type="protein sequence ID" value="SOC20652.1"/>
    <property type="molecule type" value="Genomic_DNA"/>
</dbReference>
<proteinExistence type="predicted"/>
<name>A0A285TF26_9PROT</name>
<sequence length="32" mass="3524">MTKLTGSTLDLKRASRRLAKIRRAIAAARKLG</sequence>
<accession>A0A285TF26</accession>
<reference evidence="1 2" key="1">
    <citation type="submission" date="2017-08" db="EMBL/GenBank/DDBJ databases">
        <authorList>
            <person name="de Groot N.N."/>
        </authorList>
    </citation>
    <scope>NUCLEOTIDE SEQUENCE [LARGE SCALE GENOMIC DNA]</scope>
    <source>
        <strain evidence="1 2">USBA 78</strain>
    </source>
</reference>
<evidence type="ECO:0000313" key="1">
    <source>
        <dbReference type="EMBL" id="SOC20652.1"/>
    </source>
</evidence>
<protein>
    <submittedName>
        <fullName evidence="1">Uncharacterized protein</fullName>
    </submittedName>
</protein>
<organism evidence="1 2">
    <name type="scientific">Thalassospira xiamenensis</name>
    <dbReference type="NCBI Taxonomy" id="220697"/>
    <lineage>
        <taxon>Bacteria</taxon>
        <taxon>Pseudomonadati</taxon>
        <taxon>Pseudomonadota</taxon>
        <taxon>Alphaproteobacteria</taxon>
        <taxon>Rhodospirillales</taxon>
        <taxon>Thalassospiraceae</taxon>
        <taxon>Thalassospira</taxon>
    </lineage>
</organism>
<dbReference type="AlphaFoldDB" id="A0A285TF26"/>
<gene>
    <name evidence="1" type="ORF">SAMN05428964_103193</name>
</gene>